<dbReference type="SUPFAM" id="SSF53448">
    <property type="entry name" value="Nucleotide-diphospho-sugar transferases"/>
    <property type="match status" value="1"/>
</dbReference>
<dbReference type="RefSeq" id="WP_185722560.1">
    <property type="nucleotide sequence ID" value="NZ_FR989673.1"/>
</dbReference>
<comment type="caution">
    <text evidence="1">The sequence shown here is derived from an EMBL/GenBank/DDBJ whole genome shotgun (WGS) entry which is preliminary data.</text>
</comment>
<evidence type="ECO:0000313" key="2">
    <source>
        <dbReference type="Proteomes" id="UP001548587"/>
    </source>
</evidence>
<protein>
    <submittedName>
        <fullName evidence="1">Glycosyltransferase family 2 protein</fullName>
    </submittedName>
</protein>
<name>A0ABV2C180_9BURK</name>
<dbReference type="Gene3D" id="3.90.550.10">
    <property type="entry name" value="Spore Coat Polysaccharide Biosynthesis Protein SpsA, Chain A"/>
    <property type="match status" value="1"/>
</dbReference>
<evidence type="ECO:0000313" key="1">
    <source>
        <dbReference type="EMBL" id="MET1472863.1"/>
    </source>
</evidence>
<gene>
    <name evidence="1" type="ORF">ABXL37_01275</name>
</gene>
<reference evidence="1 2" key="1">
    <citation type="submission" date="2024-06" db="EMBL/GenBank/DDBJ databases">
        <title>Burkholderia sola in Mexico.</title>
        <authorList>
            <person name="Estrada P."/>
        </authorList>
    </citation>
    <scope>NUCLEOTIDE SEQUENCE [LARGE SCALE GENOMIC DNA]</scope>
    <source>
        <strain evidence="1 2">CpTa8-5</strain>
    </source>
</reference>
<keyword evidence="2" id="KW-1185">Reference proteome</keyword>
<dbReference type="Pfam" id="PF13704">
    <property type="entry name" value="Glyco_tranf_2_4"/>
    <property type="match status" value="1"/>
</dbReference>
<dbReference type="Proteomes" id="UP001548587">
    <property type="component" value="Unassembled WGS sequence"/>
</dbReference>
<sequence>MITRILCLLPVRNGAEHLQAYFDNVRRFASGIVALDDGSTDQTLDLLRREALVLQVLRNPRRWSCAGWNDAENRQRLLDASAVHAPDWIVWLDADELIAEPDLPLLRTLISEIANPGHAYAFEVLRMIGDLAHFDQHRLWVYRMFGFRAGQRLPAARLHFQPIPDDISREHMHRTIIRILHKGGMTPQARRARFLKYREADPGKLWQATYANLLAGPGHLWSLRAHPKDADIVIE</sequence>
<dbReference type="EMBL" id="JBEWCH010000001">
    <property type="protein sequence ID" value="MET1472863.1"/>
    <property type="molecule type" value="Genomic_DNA"/>
</dbReference>
<proteinExistence type="predicted"/>
<organism evidence="1 2">
    <name type="scientific">Burkholderia sola</name>
    <dbReference type="NCBI Taxonomy" id="2843302"/>
    <lineage>
        <taxon>Bacteria</taxon>
        <taxon>Pseudomonadati</taxon>
        <taxon>Pseudomonadota</taxon>
        <taxon>Betaproteobacteria</taxon>
        <taxon>Burkholderiales</taxon>
        <taxon>Burkholderiaceae</taxon>
        <taxon>Burkholderia</taxon>
        <taxon>Burkholderia cepacia complex</taxon>
    </lineage>
</organism>
<dbReference type="InterPro" id="IPR029044">
    <property type="entry name" value="Nucleotide-diphossugar_trans"/>
</dbReference>
<accession>A0ABV2C180</accession>